<dbReference type="Gene3D" id="3.30.70.270">
    <property type="match status" value="1"/>
</dbReference>
<dbReference type="SUPFAM" id="SSF56672">
    <property type="entry name" value="DNA/RNA polymerases"/>
    <property type="match status" value="1"/>
</dbReference>
<dbReference type="InterPro" id="IPR053134">
    <property type="entry name" value="RNA-dir_DNA_polymerase"/>
</dbReference>
<keyword evidence="3" id="KW-1185">Reference proteome</keyword>
<sequence length="131" mass="15451">MVGDFREWNTYTAADMYPIPRIQESLTQFSKAKYITSMDALEGFHQNVLRPKTNKLLRIFTHCGIYEYLRMPFRIKNAPSHYQRMMNAIFPTELLKDGLSFIFMILSYFLPHGLCTLTDLQKYLTNLQGLR</sequence>
<dbReference type="EMBL" id="AVOT02107982">
    <property type="protein sequence ID" value="MBW0580620.1"/>
    <property type="molecule type" value="Genomic_DNA"/>
</dbReference>
<evidence type="ECO:0000313" key="3">
    <source>
        <dbReference type="Proteomes" id="UP000765509"/>
    </source>
</evidence>
<dbReference type="InterPro" id="IPR043502">
    <property type="entry name" value="DNA/RNA_pol_sf"/>
</dbReference>
<evidence type="ECO:0000259" key="1">
    <source>
        <dbReference type="Pfam" id="PF00078"/>
    </source>
</evidence>
<gene>
    <name evidence="2" type="ORF">O181_120335</name>
</gene>
<evidence type="ECO:0000313" key="2">
    <source>
        <dbReference type="EMBL" id="MBW0580620.1"/>
    </source>
</evidence>
<protein>
    <recommendedName>
        <fullName evidence="1">Reverse transcriptase domain-containing protein</fullName>
    </recommendedName>
</protein>
<dbReference type="Proteomes" id="UP000765509">
    <property type="component" value="Unassembled WGS sequence"/>
</dbReference>
<dbReference type="OrthoDB" id="4022548at2759"/>
<proteinExistence type="predicted"/>
<dbReference type="InterPro" id="IPR043128">
    <property type="entry name" value="Rev_trsase/Diguanyl_cyclase"/>
</dbReference>
<dbReference type="PANTHER" id="PTHR24559">
    <property type="entry name" value="TRANSPOSON TY3-I GAG-POL POLYPROTEIN"/>
    <property type="match status" value="1"/>
</dbReference>
<organism evidence="2 3">
    <name type="scientific">Austropuccinia psidii MF-1</name>
    <dbReference type="NCBI Taxonomy" id="1389203"/>
    <lineage>
        <taxon>Eukaryota</taxon>
        <taxon>Fungi</taxon>
        <taxon>Dikarya</taxon>
        <taxon>Basidiomycota</taxon>
        <taxon>Pucciniomycotina</taxon>
        <taxon>Pucciniomycetes</taxon>
        <taxon>Pucciniales</taxon>
        <taxon>Sphaerophragmiaceae</taxon>
        <taxon>Austropuccinia</taxon>
    </lineage>
</organism>
<accession>A0A9Q3KFL1</accession>
<comment type="caution">
    <text evidence="2">The sequence shown here is derived from an EMBL/GenBank/DDBJ whole genome shotgun (WGS) entry which is preliminary data.</text>
</comment>
<feature type="domain" description="Reverse transcriptase" evidence="1">
    <location>
        <begin position="4"/>
        <end position="90"/>
    </location>
</feature>
<name>A0A9Q3KFL1_9BASI</name>
<dbReference type="PANTHER" id="PTHR24559:SF435">
    <property type="entry name" value="RIBONUCLEASE H"/>
    <property type="match status" value="1"/>
</dbReference>
<dbReference type="InterPro" id="IPR000477">
    <property type="entry name" value="RT_dom"/>
</dbReference>
<dbReference type="AlphaFoldDB" id="A0A9Q3KFL1"/>
<reference evidence="2" key="1">
    <citation type="submission" date="2021-03" db="EMBL/GenBank/DDBJ databases">
        <title>Draft genome sequence of rust myrtle Austropuccinia psidii MF-1, a brazilian biotype.</title>
        <authorList>
            <person name="Quecine M.C."/>
            <person name="Pachon D.M.R."/>
            <person name="Bonatelli M.L."/>
            <person name="Correr F.H."/>
            <person name="Franceschini L.M."/>
            <person name="Leite T.F."/>
            <person name="Margarido G.R.A."/>
            <person name="Almeida C.A."/>
            <person name="Ferrarezi J.A."/>
            <person name="Labate C.A."/>
        </authorList>
    </citation>
    <scope>NUCLEOTIDE SEQUENCE</scope>
    <source>
        <strain evidence="2">MF-1</strain>
    </source>
</reference>
<dbReference type="CDD" id="cd01647">
    <property type="entry name" value="RT_LTR"/>
    <property type="match status" value="1"/>
</dbReference>
<dbReference type="Pfam" id="PF00078">
    <property type="entry name" value="RVT_1"/>
    <property type="match status" value="1"/>
</dbReference>